<name>A0A2M7IXI8_9BACT</name>
<sequence length="182" mass="20988">KIKIISFDEFEHMLKILKNFFEKNIKGTPYKAIVIDRKVYLCRLTNAVCDGIEITNNAGKVYVTSRALKHLFDKKPAEEFFFLIDNLYKIVKYPDKIYQNKTSKRGEYCLVKRVGDSDYLCSIEIVKSAAAVLGLTEFGISECGESNEIEEIQIATAFRLRDSDYIKKYTLLWSWEDGTPPS</sequence>
<protein>
    <submittedName>
        <fullName evidence="1">Uncharacterized protein</fullName>
    </submittedName>
</protein>
<evidence type="ECO:0000313" key="1">
    <source>
        <dbReference type="EMBL" id="PIX02879.1"/>
    </source>
</evidence>
<dbReference type="AlphaFoldDB" id="A0A2M7IXI8"/>
<accession>A0A2M7IXI8</accession>
<organism evidence="1 2">
    <name type="scientific">bacterium (Candidatus Gribaldobacteria) CG_4_8_14_3_um_filter_42_11</name>
    <dbReference type="NCBI Taxonomy" id="2014267"/>
    <lineage>
        <taxon>Bacteria</taxon>
        <taxon>Candidatus Gribaldobacteria</taxon>
    </lineage>
</organism>
<comment type="caution">
    <text evidence="1">The sequence shown here is derived from an EMBL/GenBank/DDBJ whole genome shotgun (WGS) entry which is preliminary data.</text>
</comment>
<proteinExistence type="predicted"/>
<feature type="non-terminal residue" evidence="1">
    <location>
        <position position="1"/>
    </location>
</feature>
<evidence type="ECO:0000313" key="2">
    <source>
        <dbReference type="Proteomes" id="UP000230505"/>
    </source>
</evidence>
<dbReference type="Proteomes" id="UP000230505">
    <property type="component" value="Unassembled WGS sequence"/>
</dbReference>
<reference evidence="2" key="1">
    <citation type="submission" date="2017-09" db="EMBL/GenBank/DDBJ databases">
        <title>Depth-based differentiation of microbial function through sediment-hosted aquifers and enrichment of novel symbionts in the deep terrestrial subsurface.</title>
        <authorList>
            <person name="Probst A.J."/>
            <person name="Ladd B."/>
            <person name="Jarett J.K."/>
            <person name="Geller-Mcgrath D.E."/>
            <person name="Sieber C.M.K."/>
            <person name="Emerson J.B."/>
            <person name="Anantharaman K."/>
            <person name="Thomas B.C."/>
            <person name="Malmstrom R."/>
            <person name="Stieglmeier M."/>
            <person name="Klingl A."/>
            <person name="Woyke T."/>
            <person name="Ryan C.M."/>
            <person name="Banfield J.F."/>
        </authorList>
    </citation>
    <scope>NUCLEOTIDE SEQUENCE [LARGE SCALE GENOMIC DNA]</scope>
</reference>
<gene>
    <name evidence="1" type="ORF">COZ78_03340</name>
</gene>
<dbReference type="EMBL" id="PFHV01000090">
    <property type="protein sequence ID" value="PIX02879.1"/>
    <property type="molecule type" value="Genomic_DNA"/>
</dbReference>